<dbReference type="InterPro" id="IPR036068">
    <property type="entry name" value="Nicotinate_pribotase-like_C"/>
</dbReference>
<keyword evidence="4" id="KW-0597">Phosphoprotein</keyword>
<dbReference type="Gene3D" id="3.20.20.70">
    <property type="entry name" value="Aldolase class I"/>
    <property type="match status" value="1"/>
</dbReference>
<evidence type="ECO:0000256" key="5">
    <source>
        <dbReference type="ARBA" id="ARBA00022598"/>
    </source>
</evidence>
<evidence type="ECO:0000259" key="11">
    <source>
        <dbReference type="Pfam" id="PF17956"/>
    </source>
</evidence>
<keyword evidence="12" id="KW-0328">Glycosyltransferase</keyword>
<evidence type="ECO:0000256" key="7">
    <source>
        <dbReference type="ARBA" id="ARBA00022679"/>
    </source>
</evidence>
<evidence type="ECO:0000256" key="3">
    <source>
        <dbReference type="ARBA" id="ARBA00013236"/>
    </source>
</evidence>
<evidence type="ECO:0000256" key="9">
    <source>
        <dbReference type="RuleBase" id="RU365100"/>
    </source>
</evidence>
<dbReference type="NCBIfam" id="TIGR01513">
    <property type="entry name" value="NAPRTase_put"/>
    <property type="match status" value="1"/>
</dbReference>
<keyword evidence="7 9" id="KW-0808">Transferase</keyword>
<keyword evidence="5 9" id="KW-0436">Ligase</keyword>
<dbReference type="SUPFAM" id="SSF54675">
    <property type="entry name" value="Nicotinate/Quinolinate PRTase N-terminal domain-like"/>
    <property type="match status" value="1"/>
</dbReference>
<organism evidence="12 13">
    <name type="scientific">candidate division CSSED10-310 bacterium</name>
    <dbReference type="NCBI Taxonomy" id="2855610"/>
    <lineage>
        <taxon>Bacteria</taxon>
        <taxon>Bacteria division CSSED10-310</taxon>
    </lineage>
</organism>
<dbReference type="InterPro" id="IPR040727">
    <property type="entry name" value="NAPRTase_N"/>
</dbReference>
<evidence type="ECO:0000256" key="1">
    <source>
        <dbReference type="ARBA" id="ARBA00004952"/>
    </source>
</evidence>
<dbReference type="Gene3D" id="3.20.140.10">
    <property type="entry name" value="nicotinate phosphoribosyltransferase"/>
    <property type="match status" value="1"/>
</dbReference>
<comment type="function">
    <text evidence="9">Catalyzes the first step in the biosynthesis of NAD from nicotinic acid, the ATP-dependent synthesis of beta-nicotinate D-ribonucleotide from nicotinate and 5-phospho-D-ribose 1-phosphate.</text>
</comment>
<dbReference type="PIRSF" id="PIRSF000484">
    <property type="entry name" value="NAPRT"/>
    <property type="match status" value="1"/>
</dbReference>
<keyword evidence="13" id="KW-1185">Reference proteome</keyword>
<accession>A0ABV6YYG1</accession>
<dbReference type="PANTHER" id="PTHR11098">
    <property type="entry name" value="NICOTINATE PHOSPHORIBOSYLTRANSFERASE"/>
    <property type="match status" value="1"/>
</dbReference>
<dbReference type="EMBL" id="JBHPBY010000154">
    <property type="protein sequence ID" value="MFC1851113.1"/>
    <property type="molecule type" value="Genomic_DNA"/>
</dbReference>
<evidence type="ECO:0000259" key="10">
    <source>
        <dbReference type="Pfam" id="PF17767"/>
    </source>
</evidence>
<comment type="pathway">
    <text evidence="1 9">Cofactor biosynthesis; NAD(+) biosynthesis; nicotinate D-ribonucleotide from nicotinate: step 1/1.</text>
</comment>
<dbReference type="Pfam" id="PF17767">
    <property type="entry name" value="NAPRTase_N"/>
    <property type="match status" value="1"/>
</dbReference>
<dbReference type="InterPro" id="IPR041619">
    <property type="entry name" value="NAPRTase_C"/>
</dbReference>
<evidence type="ECO:0000313" key="13">
    <source>
        <dbReference type="Proteomes" id="UP001594351"/>
    </source>
</evidence>
<feature type="domain" description="Nicotinate phosphoribosyltransferase C-terminal" evidence="11">
    <location>
        <begin position="405"/>
        <end position="513"/>
    </location>
</feature>
<evidence type="ECO:0000256" key="2">
    <source>
        <dbReference type="ARBA" id="ARBA00010897"/>
    </source>
</evidence>
<feature type="domain" description="Nicotinate phosphoribosyltransferase N-terminal" evidence="10">
    <location>
        <begin position="11"/>
        <end position="137"/>
    </location>
</feature>
<proteinExistence type="inferred from homology"/>
<evidence type="ECO:0000256" key="6">
    <source>
        <dbReference type="ARBA" id="ARBA00022642"/>
    </source>
</evidence>
<dbReference type="Proteomes" id="UP001594351">
    <property type="component" value="Unassembled WGS sequence"/>
</dbReference>
<keyword evidence="6 9" id="KW-0662">Pyridine nucleotide biosynthesis</keyword>
<sequence>MEPTNKFVNPLLTDLYQITMSYAYWKCGHHEDQAVFDLFFRKNPFHGEFTIFAGLEEALRFIANFHFTEDHIKYIQEILPKSDSQYFDWLRSLDCSQIKVYAVAEGSIVFPRIPLLRVEGPLGITQLLETTLLNLVNYSSLIATNAARFRIAAGSDKMMLEFGLRRAQGPDGAVSASRYSYVGGFDGTSNVLAGSLFGIPVRGTHAHSFVQSYSSLQELKECTLLDCAGQKQDFRQLVLAIRSELGFNHTNEGELAAFIAYALAFPTGFLALVDTYDTLQSGVPNFLCVAVALFRSGYVPIGVRLDSGDLAFLSRETRRLFQEIEASTGLDMSHCLIAASNDINESVLLSLNQQGHQIDVFGVGTHLVTSQAQPALGGVYKLVAVNNKPRIKLSQDIKKVTIPGQKEAHRLFGAEGYPLVDLLIRVGEEQPRAGTRVFCRHPFEERKRVYVITREVMPLHQCVWDGKLAYSLPPLADIRQYVIDQLSGFRKDHLRSLNPTPYKVSVSDELYNFMHDLWNNESPIMEIS</sequence>
<dbReference type="InterPro" id="IPR006405">
    <property type="entry name" value="Nic_PRibTrfase_pncB"/>
</dbReference>
<dbReference type="CDD" id="cd01570">
    <property type="entry name" value="NAPRTase_A"/>
    <property type="match status" value="1"/>
</dbReference>
<name>A0ABV6YYG1_UNCC1</name>
<dbReference type="GO" id="GO:0004516">
    <property type="term" value="F:nicotinate phosphoribosyltransferase activity"/>
    <property type="evidence" value="ECO:0007669"/>
    <property type="project" value="UniProtKB-EC"/>
</dbReference>
<evidence type="ECO:0000256" key="8">
    <source>
        <dbReference type="ARBA" id="ARBA00048668"/>
    </source>
</evidence>
<comment type="catalytic activity">
    <reaction evidence="8 9">
        <text>5-phospho-alpha-D-ribose 1-diphosphate + nicotinate + ATP + H2O = nicotinate beta-D-ribonucleotide + ADP + phosphate + diphosphate</text>
        <dbReference type="Rhea" id="RHEA:36163"/>
        <dbReference type="ChEBI" id="CHEBI:15377"/>
        <dbReference type="ChEBI" id="CHEBI:30616"/>
        <dbReference type="ChEBI" id="CHEBI:32544"/>
        <dbReference type="ChEBI" id="CHEBI:33019"/>
        <dbReference type="ChEBI" id="CHEBI:43474"/>
        <dbReference type="ChEBI" id="CHEBI:57502"/>
        <dbReference type="ChEBI" id="CHEBI:58017"/>
        <dbReference type="ChEBI" id="CHEBI:456216"/>
        <dbReference type="EC" id="6.3.4.21"/>
    </reaction>
</comment>
<dbReference type="PANTHER" id="PTHR11098:SF1">
    <property type="entry name" value="NICOTINATE PHOSPHORIBOSYLTRANSFERASE"/>
    <property type="match status" value="1"/>
</dbReference>
<gene>
    <name evidence="12" type="primary">pncB</name>
    <name evidence="12" type="ORF">ACFL27_13040</name>
</gene>
<protein>
    <recommendedName>
        <fullName evidence="3 9">Nicotinate phosphoribosyltransferase</fullName>
        <ecNumber evidence="3 9">6.3.4.21</ecNumber>
    </recommendedName>
</protein>
<dbReference type="EC" id="6.3.4.21" evidence="3 9"/>
<dbReference type="InterPro" id="IPR007229">
    <property type="entry name" value="Nic_PRibTrfase-Fam"/>
</dbReference>
<evidence type="ECO:0000313" key="12">
    <source>
        <dbReference type="EMBL" id="MFC1851113.1"/>
    </source>
</evidence>
<comment type="similarity">
    <text evidence="2 9">Belongs to the NAPRTase family.</text>
</comment>
<dbReference type="GO" id="GO:0016757">
    <property type="term" value="F:glycosyltransferase activity"/>
    <property type="evidence" value="ECO:0007669"/>
    <property type="project" value="UniProtKB-KW"/>
</dbReference>
<evidence type="ECO:0000256" key="4">
    <source>
        <dbReference type="ARBA" id="ARBA00022553"/>
    </source>
</evidence>
<dbReference type="InterPro" id="IPR013785">
    <property type="entry name" value="Aldolase_TIM"/>
</dbReference>
<reference evidence="12 13" key="1">
    <citation type="submission" date="2024-09" db="EMBL/GenBank/DDBJ databases">
        <title>Laminarin stimulates single cell rates of sulfate reduction while oxygen inhibits transcriptomic activity in coastal marine sediment.</title>
        <authorList>
            <person name="Lindsay M."/>
            <person name="Orcutt B."/>
            <person name="Emerson D."/>
            <person name="Stepanauskas R."/>
            <person name="D'Angelo T."/>
        </authorList>
    </citation>
    <scope>NUCLEOTIDE SEQUENCE [LARGE SCALE GENOMIC DNA]</scope>
    <source>
        <strain evidence="12">SAG AM-311-K15</strain>
    </source>
</reference>
<dbReference type="SUPFAM" id="SSF51690">
    <property type="entry name" value="Nicotinate/Quinolinate PRTase C-terminal domain-like"/>
    <property type="match status" value="1"/>
</dbReference>
<comment type="PTM">
    <text evidence="9">Transiently phosphorylated on a His residue during the reaction cycle. Phosphorylation strongly increases the affinity for substrates and increases the rate of nicotinate D-ribonucleotide production. Dephosphorylation regenerates the low-affinity form of the enzyme, leading to product release.</text>
</comment>
<comment type="caution">
    <text evidence="12">The sequence shown here is derived from an EMBL/GenBank/DDBJ whole genome shotgun (WGS) entry which is preliminary data.</text>
</comment>
<dbReference type="Pfam" id="PF17956">
    <property type="entry name" value="NAPRTase_C"/>
    <property type="match status" value="1"/>
</dbReference>